<sequence>MGNRVKKAVAASGLGLGIMLATAAPALADPWSTSARECWWGGGRVVALDFNTFVCHGGWNHGQFVTHWR</sequence>
<name>A0ABP3LUG1_9PSEU</name>
<comment type="caution">
    <text evidence="2">The sequence shown here is derived from an EMBL/GenBank/DDBJ whole genome shotgun (WGS) entry which is preliminary data.</text>
</comment>
<feature type="signal peptide" evidence="1">
    <location>
        <begin position="1"/>
        <end position="23"/>
    </location>
</feature>
<evidence type="ECO:0008006" key="4">
    <source>
        <dbReference type="Google" id="ProtNLM"/>
    </source>
</evidence>
<gene>
    <name evidence="2" type="ORF">GCM10009545_07060</name>
</gene>
<dbReference type="EMBL" id="BAAAHC010000003">
    <property type="protein sequence ID" value="GAA0507587.1"/>
    <property type="molecule type" value="Genomic_DNA"/>
</dbReference>
<organism evidence="2 3">
    <name type="scientific">Saccharopolyspora thermophila</name>
    <dbReference type="NCBI Taxonomy" id="89367"/>
    <lineage>
        <taxon>Bacteria</taxon>
        <taxon>Bacillati</taxon>
        <taxon>Actinomycetota</taxon>
        <taxon>Actinomycetes</taxon>
        <taxon>Pseudonocardiales</taxon>
        <taxon>Pseudonocardiaceae</taxon>
        <taxon>Saccharopolyspora</taxon>
    </lineage>
</organism>
<evidence type="ECO:0000313" key="3">
    <source>
        <dbReference type="Proteomes" id="UP001500220"/>
    </source>
</evidence>
<evidence type="ECO:0000256" key="1">
    <source>
        <dbReference type="SAM" id="SignalP"/>
    </source>
</evidence>
<feature type="chain" id="PRO_5045431108" description="Secreted protein" evidence="1">
    <location>
        <begin position="24"/>
        <end position="69"/>
    </location>
</feature>
<dbReference type="RefSeq" id="WP_346072092.1">
    <property type="nucleotide sequence ID" value="NZ_BAAAHC010000003.1"/>
</dbReference>
<keyword evidence="1" id="KW-0732">Signal</keyword>
<keyword evidence="3" id="KW-1185">Reference proteome</keyword>
<evidence type="ECO:0000313" key="2">
    <source>
        <dbReference type="EMBL" id="GAA0507587.1"/>
    </source>
</evidence>
<reference evidence="3" key="1">
    <citation type="journal article" date="2019" name="Int. J. Syst. Evol. Microbiol.">
        <title>The Global Catalogue of Microorganisms (GCM) 10K type strain sequencing project: providing services to taxonomists for standard genome sequencing and annotation.</title>
        <authorList>
            <consortium name="The Broad Institute Genomics Platform"/>
            <consortium name="The Broad Institute Genome Sequencing Center for Infectious Disease"/>
            <person name="Wu L."/>
            <person name="Ma J."/>
        </authorList>
    </citation>
    <scope>NUCLEOTIDE SEQUENCE [LARGE SCALE GENOMIC DNA]</scope>
    <source>
        <strain evidence="3">JCM 10664</strain>
    </source>
</reference>
<proteinExistence type="predicted"/>
<accession>A0ABP3LUG1</accession>
<protein>
    <recommendedName>
        <fullName evidence="4">Secreted protein</fullName>
    </recommendedName>
</protein>
<dbReference type="Proteomes" id="UP001500220">
    <property type="component" value="Unassembled WGS sequence"/>
</dbReference>